<dbReference type="EnsemblMetazoa" id="RPRC001164-RA">
    <property type="protein sequence ID" value="RPRC001164-PA"/>
    <property type="gene ID" value="RPRC001164"/>
</dbReference>
<evidence type="ECO:0000313" key="1">
    <source>
        <dbReference type="EnsemblMetazoa" id="RPRC001164-PA"/>
    </source>
</evidence>
<dbReference type="AlphaFoldDB" id="T1HAV8"/>
<dbReference type="InterPro" id="IPR013783">
    <property type="entry name" value="Ig-like_fold"/>
</dbReference>
<dbReference type="Proteomes" id="UP000015103">
    <property type="component" value="Unassembled WGS sequence"/>
</dbReference>
<protein>
    <submittedName>
        <fullName evidence="1">I-set domain-containing protein</fullName>
    </submittedName>
</protein>
<sequence length="159" mass="17618">MFTYTNDERFQVLHTEGSDDWTLQIKYVQKRDNGAYECQVATGRGTLSHYFNLIVVVPTAYILGTGEYHIGQGSTINLVCIIENLKLALVPSLEAIVKITCVNRLLESKVISLGLSSNVSFIVHPKIVDPNSMYRLNNTVVAKVISTAADIHYANLVMA</sequence>
<dbReference type="Gene3D" id="2.60.40.10">
    <property type="entry name" value="Immunoglobulins"/>
    <property type="match status" value="1"/>
</dbReference>
<dbReference type="HOGENOM" id="CLU_1662951_0_0_1"/>
<dbReference type="SUPFAM" id="SSF48726">
    <property type="entry name" value="Immunoglobulin"/>
    <property type="match status" value="1"/>
</dbReference>
<dbReference type="InterPro" id="IPR037448">
    <property type="entry name" value="Zig-8"/>
</dbReference>
<dbReference type="VEuPathDB" id="VectorBase:RPRC001164"/>
<dbReference type="InterPro" id="IPR036179">
    <property type="entry name" value="Ig-like_dom_sf"/>
</dbReference>
<accession>T1HAV8</accession>
<keyword evidence="2" id="KW-1185">Reference proteome</keyword>
<dbReference type="GO" id="GO:0050808">
    <property type="term" value="P:synapse organization"/>
    <property type="evidence" value="ECO:0007669"/>
    <property type="project" value="TreeGrafter"/>
</dbReference>
<dbReference type="PANTHER" id="PTHR23279">
    <property type="entry name" value="DEFECTIVE PROBOSCIS EXTENSION RESPONSE DPR -RELATED"/>
    <property type="match status" value="1"/>
</dbReference>
<organism evidence="1 2">
    <name type="scientific">Rhodnius prolixus</name>
    <name type="common">Triatomid bug</name>
    <dbReference type="NCBI Taxonomy" id="13249"/>
    <lineage>
        <taxon>Eukaryota</taxon>
        <taxon>Metazoa</taxon>
        <taxon>Ecdysozoa</taxon>
        <taxon>Arthropoda</taxon>
        <taxon>Hexapoda</taxon>
        <taxon>Insecta</taxon>
        <taxon>Pterygota</taxon>
        <taxon>Neoptera</taxon>
        <taxon>Paraneoptera</taxon>
        <taxon>Hemiptera</taxon>
        <taxon>Heteroptera</taxon>
        <taxon>Panheteroptera</taxon>
        <taxon>Cimicomorpha</taxon>
        <taxon>Reduviidae</taxon>
        <taxon>Triatominae</taxon>
        <taxon>Rhodnius</taxon>
    </lineage>
</organism>
<dbReference type="InParanoid" id="T1HAV8"/>
<dbReference type="EMBL" id="ACPB03009696">
    <property type="status" value="NOT_ANNOTATED_CDS"/>
    <property type="molecule type" value="Genomic_DNA"/>
</dbReference>
<name>T1HAV8_RHOPR</name>
<dbReference type="GO" id="GO:0032589">
    <property type="term" value="C:neuron projection membrane"/>
    <property type="evidence" value="ECO:0007669"/>
    <property type="project" value="TreeGrafter"/>
</dbReference>
<evidence type="ECO:0000313" key="2">
    <source>
        <dbReference type="Proteomes" id="UP000015103"/>
    </source>
</evidence>
<dbReference type="eggNOG" id="KOG3510">
    <property type="taxonomic scope" value="Eukaryota"/>
</dbReference>
<dbReference type="STRING" id="13249.T1HAV8"/>
<dbReference type="PANTHER" id="PTHR23279:SF45">
    <property type="entry name" value="DEFECTIVE PROBOSCIS EXTENSION RESPONSE 12, ISOFORM C"/>
    <property type="match status" value="1"/>
</dbReference>
<proteinExistence type="predicted"/>
<reference evidence="1" key="1">
    <citation type="submission" date="2015-05" db="UniProtKB">
        <authorList>
            <consortium name="EnsemblMetazoa"/>
        </authorList>
    </citation>
    <scope>IDENTIFICATION</scope>
</reference>